<feature type="transmembrane region" description="Helical" evidence="7">
    <location>
        <begin position="127"/>
        <end position="148"/>
    </location>
</feature>
<feature type="transmembrane region" description="Helical" evidence="7">
    <location>
        <begin position="211"/>
        <end position="229"/>
    </location>
</feature>
<keyword evidence="10" id="KW-1185">Reference proteome</keyword>
<gene>
    <name evidence="9" type="ORF">K461DRAFT_281546</name>
</gene>
<evidence type="ECO:0000256" key="1">
    <source>
        <dbReference type="ARBA" id="ARBA00004141"/>
    </source>
</evidence>
<protein>
    <recommendedName>
        <fullName evidence="8">Rhodopsin domain-containing protein</fullName>
    </recommendedName>
</protein>
<evidence type="ECO:0000313" key="10">
    <source>
        <dbReference type="Proteomes" id="UP000799439"/>
    </source>
</evidence>
<dbReference type="OrthoDB" id="3923077at2759"/>
<feature type="transmembrane region" description="Helical" evidence="7">
    <location>
        <begin position="249"/>
        <end position="269"/>
    </location>
</feature>
<evidence type="ECO:0000259" key="8">
    <source>
        <dbReference type="Pfam" id="PF20684"/>
    </source>
</evidence>
<feature type="transmembrane region" description="Helical" evidence="7">
    <location>
        <begin position="48"/>
        <end position="70"/>
    </location>
</feature>
<keyword evidence="4 7" id="KW-0472">Membrane</keyword>
<evidence type="ECO:0000256" key="2">
    <source>
        <dbReference type="ARBA" id="ARBA00022692"/>
    </source>
</evidence>
<name>A0A9P4IWW0_9PEZI</name>
<dbReference type="InterPro" id="IPR049326">
    <property type="entry name" value="Rhodopsin_dom_fungi"/>
</dbReference>
<dbReference type="PANTHER" id="PTHR33048:SF165">
    <property type="entry name" value="INTEGRAL MEMBRANE PROTEIN"/>
    <property type="match status" value="1"/>
</dbReference>
<comment type="similarity">
    <text evidence="5">Belongs to the SAT4 family.</text>
</comment>
<comment type="caution">
    <text evidence="9">The sequence shown here is derived from an EMBL/GenBank/DDBJ whole genome shotgun (WGS) entry which is preliminary data.</text>
</comment>
<feature type="transmembrane region" description="Helical" evidence="7">
    <location>
        <begin position="90"/>
        <end position="115"/>
    </location>
</feature>
<feature type="transmembrane region" description="Helical" evidence="7">
    <location>
        <begin position="178"/>
        <end position="199"/>
    </location>
</feature>
<dbReference type="PANTHER" id="PTHR33048">
    <property type="entry name" value="PTH11-LIKE INTEGRAL MEMBRANE PROTEIN (AFU_ORTHOLOGUE AFUA_5G11245)"/>
    <property type="match status" value="1"/>
</dbReference>
<evidence type="ECO:0000256" key="3">
    <source>
        <dbReference type="ARBA" id="ARBA00022989"/>
    </source>
</evidence>
<evidence type="ECO:0000313" key="9">
    <source>
        <dbReference type="EMBL" id="KAF2149185.1"/>
    </source>
</evidence>
<dbReference type="GO" id="GO:0016020">
    <property type="term" value="C:membrane"/>
    <property type="evidence" value="ECO:0007669"/>
    <property type="project" value="UniProtKB-SubCell"/>
</dbReference>
<dbReference type="AlphaFoldDB" id="A0A9P4IWW0"/>
<dbReference type="EMBL" id="ML996091">
    <property type="protein sequence ID" value="KAF2149185.1"/>
    <property type="molecule type" value="Genomic_DNA"/>
</dbReference>
<sequence length="328" mass="36385">MATHFSALGGDGPKLLAIGWTVFGVGTISTVLRYFVASRIDGRWRWDFIWAALATFITLGSVINFTLAILNGVGNDVKNVTLTNVFNAIFYVRMTVYFGLVGITAAKFSVIALLIQIEGPLIRRRRTALFIIAAFFSIVNLIYIPIAATECVPYNKLWYRYLPGSCPREQFVDSLGKFQGYTSSVTDLILALWPISIVRHLSHPLPVKIKICLLMGAGTLPGLISIIRTTVIPTNKVVTSNVTRAYSDFLMYCSLELGLVFILTSIPVLRPLYKRIWEKVKHSLSPKSAGQDEHGSKDSVVVMVHRMDLASKGPRSDYHQASDDSISH</sequence>
<evidence type="ECO:0000256" key="5">
    <source>
        <dbReference type="ARBA" id="ARBA00038359"/>
    </source>
</evidence>
<keyword evidence="3 7" id="KW-1133">Transmembrane helix</keyword>
<accession>A0A9P4IWW0</accession>
<organism evidence="9 10">
    <name type="scientific">Myriangium duriaei CBS 260.36</name>
    <dbReference type="NCBI Taxonomy" id="1168546"/>
    <lineage>
        <taxon>Eukaryota</taxon>
        <taxon>Fungi</taxon>
        <taxon>Dikarya</taxon>
        <taxon>Ascomycota</taxon>
        <taxon>Pezizomycotina</taxon>
        <taxon>Dothideomycetes</taxon>
        <taxon>Dothideomycetidae</taxon>
        <taxon>Myriangiales</taxon>
        <taxon>Myriangiaceae</taxon>
        <taxon>Myriangium</taxon>
    </lineage>
</organism>
<feature type="region of interest" description="Disordered" evidence="6">
    <location>
        <begin position="308"/>
        <end position="328"/>
    </location>
</feature>
<evidence type="ECO:0000256" key="7">
    <source>
        <dbReference type="SAM" id="Phobius"/>
    </source>
</evidence>
<evidence type="ECO:0000256" key="4">
    <source>
        <dbReference type="ARBA" id="ARBA00023136"/>
    </source>
</evidence>
<proteinExistence type="inferred from homology"/>
<dbReference type="InterPro" id="IPR052337">
    <property type="entry name" value="SAT4-like"/>
</dbReference>
<dbReference type="Pfam" id="PF20684">
    <property type="entry name" value="Fung_rhodopsin"/>
    <property type="match status" value="1"/>
</dbReference>
<reference evidence="9" key="1">
    <citation type="journal article" date="2020" name="Stud. Mycol.">
        <title>101 Dothideomycetes genomes: a test case for predicting lifestyles and emergence of pathogens.</title>
        <authorList>
            <person name="Haridas S."/>
            <person name="Albert R."/>
            <person name="Binder M."/>
            <person name="Bloem J."/>
            <person name="Labutti K."/>
            <person name="Salamov A."/>
            <person name="Andreopoulos B."/>
            <person name="Baker S."/>
            <person name="Barry K."/>
            <person name="Bills G."/>
            <person name="Bluhm B."/>
            <person name="Cannon C."/>
            <person name="Castanera R."/>
            <person name="Culley D."/>
            <person name="Daum C."/>
            <person name="Ezra D."/>
            <person name="Gonzalez J."/>
            <person name="Henrissat B."/>
            <person name="Kuo A."/>
            <person name="Liang C."/>
            <person name="Lipzen A."/>
            <person name="Lutzoni F."/>
            <person name="Magnuson J."/>
            <person name="Mondo S."/>
            <person name="Nolan M."/>
            <person name="Ohm R."/>
            <person name="Pangilinan J."/>
            <person name="Park H.-J."/>
            <person name="Ramirez L."/>
            <person name="Alfaro M."/>
            <person name="Sun H."/>
            <person name="Tritt A."/>
            <person name="Yoshinaga Y."/>
            <person name="Zwiers L.-H."/>
            <person name="Turgeon B."/>
            <person name="Goodwin S."/>
            <person name="Spatafora J."/>
            <person name="Crous P."/>
            <person name="Grigoriev I."/>
        </authorList>
    </citation>
    <scope>NUCLEOTIDE SEQUENCE</scope>
    <source>
        <strain evidence="9">CBS 260.36</strain>
    </source>
</reference>
<comment type="subcellular location">
    <subcellularLocation>
        <location evidence="1">Membrane</location>
        <topology evidence="1">Multi-pass membrane protein</topology>
    </subcellularLocation>
</comment>
<evidence type="ECO:0000256" key="6">
    <source>
        <dbReference type="SAM" id="MobiDB-lite"/>
    </source>
</evidence>
<feature type="transmembrane region" description="Helical" evidence="7">
    <location>
        <begin position="15"/>
        <end position="36"/>
    </location>
</feature>
<keyword evidence="2 7" id="KW-0812">Transmembrane</keyword>
<dbReference type="Proteomes" id="UP000799439">
    <property type="component" value="Unassembled WGS sequence"/>
</dbReference>
<feature type="domain" description="Rhodopsin" evidence="8">
    <location>
        <begin position="33"/>
        <end position="275"/>
    </location>
</feature>